<comment type="similarity">
    <text evidence="13">Belongs to the G-protein coupled receptor 1 family.</text>
</comment>
<evidence type="ECO:0000259" key="15">
    <source>
        <dbReference type="PROSITE" id="PS50262"/>
    </source>
</evidence>
<evidence type="ECO:0000256" key="11">
    <source>
        <dbReference type="ARBA" id="ARBA00023180"/>
    </source>
</evidence>
<dbReference type="AlphaFoldDB" id="A0AAY4EK74"/>
<feature type="transmembrane region" description="Helical" evidence="14">
    <location>
        <begin position="275"/>
        <end position="295"/>
    </location>
</feature>
<evidence type="ECO:0000256" key="3">
    <source>
        <dbReference type="ARBA" id="ARBA00022606"/>
    </source>
</evidence>
<dbReference type="InterPro" id="IPR050939">
    <property type="entry name" value="Olfactory_GPCR1"/>
</dbReference>
<dbReference type="InterPro" id="IPR017452">
    <property type="entry name" value="GPCR_Rhodpsn_7TM"/>
</dbReference>
<evidence type="ECO:0000256" key="8">
    <source>
        <dbReference type="ARBA" id="ARBA00023136"/>
    </source>
</evidence>
<feature type="transmembrane region" description="Helical" evidence="14">
    <location>
        <begin position="201"/>
        <end position="226"/>
    </location>
</feature>
<dbReference type="InterPro" id="IPR000276">
    <property type="entry name" value="GPCR_Rhodpsn"/>
</dbReference>
<dbReference type="InterPro" id="IPR000725">
    <property type="entry name" value="Olfact_rcpt"/>
</dbReference>
<reference evidence="16" key="3">
    <citation type="submission" date="2025-09" db="UniProtKB">
        <authorList>
            <consortium name="Ensembl"/>
        </authorList>
    </citation>
    <scope>IDENTIFICATION</scope>
</reference>
<evidence type="ECO:0000256" key="2">
    <source>
        <dbReference type="ARBA" id="ARBA00022475"/>
    </source>
</evidence>
<evidence type="ECO:0000313" key="17">
    <source>
        <dbReference type="Proteomes" id="UP000694580"/>
    </source>
</evidence>
<evidence type="ECO:0000256" key="10">
    <source>
        <dbReference type="ARBA" id="ARBA00023170"/>
    </source>
</evidence>
<reference evidence="16" key="2">
    <citation type="submission" date="2025-08" db="UniProtKB">
        <authorList>
            <consortium name="Ensembl"/>
        </authorList>
    </citation>
    <scope>IDENTIFICATION</scope>
</reference>
<evidence type="ECO:0000256" key="9">
    <source>
        <dbReference type="ARBA" id="ARBA00023157"/>
    </source>
</evidence>
<dbReference type="PRINTS" id="PR00245">
    <property type="entry name" value="OLFACTORYR"/>
</dbReference>
<dbReference type="PANTHER" id="PTHR24242">
    <property type="entry name" value="G-PROTEIN COUPLED RECEPTOR"/>
    <property type="match status" value="1"/>
</dbReference>
<evidence type="ECO:0000256" key="4">
    <source>
        <dbReference type="ARBA" id="ARBA00022692"/>
    </source>
</evidence>
<dbReference type="GO" id="GO:0005886">
    <property type="term" value="C:plasma membrane"/>
    <property type="evidence" value="ECO:0007669"/>
    <property type="project" value="UniProtKB-SubCell"/>
</dbReference>
<evidence type="ECO:0000256" key="14">
    <source>
        <dbReference type="RuleBase" id="RU363047"/>
    </source>
</evidence>
<gene>
    <name evidence="16" type="primary">LOC114792183</name>
</gene>
<dbReference type="PRINTS" id="PR00237">
    <property type="entry name" value="GPCRRHODOPSN"/>
</dbReference>
<evidence type="ECO:0000313" key="16">
    <source>
        <dbReference type="Ensembl" id="ENSDCDP00010057764.1"/>
    </source>
</evidence>
<dbReference type="Proteomes" id="UP000694580">
    <property type="component" value="Chromosome 6"/>
</dbReference>
<reference evidence="16 17" key="1">
    <citation type="submission" date="2020-06" db="EMBL/GenBank/DDBJ databases">
        <authorList>
            <consortium name="Wellcome Sanger Institute Data Sharing"/>
        </authorList>
    </citation>
    <scope>NUCLEOTIDE SEQUENCE [LARGE SCALE GENOMIC DNA]</scope>
</reference>
<dbReference type="Pfam" id="PF13853">
    <property type="entry name" value="7tm_4"/>
    <property type="match status" value="1"/>
</dbReference>
<dbReference type="PANTHER" id="PTHR24242:SF359">
    <property type="entry name" value="ODORANT RECEPTOR-RELATED"/>
    <property type="match status" value="1"/>
</dbReference>
<feature type="transmembrane region" description="Helical" evidence="14">
    <location>
        <begin position="27"/>
        <end position="51"/>
    </location>
</feature>
<keyword evidence="3 14" id="KW-0716">Sensory transduction</keyword>
<dbReference type="PROSITE" id="PS50262">
    <property type="entry name" value="G_PROTEIN_RECEP_F1_2"/>
    <property type="match status" value="1"/>
</dbReference>
<evidence type="ECO:0000256" key="1">
    <source>
        <dbReference type="ARBA" id="ARBA00004651"/>
    </source>
</evidence>
<feature type="transmembrane region" description="Helical" evidence="14">
    <location>
        <begin position="104"/>
        <end position="121"/>
    </location>
</feature>
<keyword evidence="10 13" id="KW-0675">Receptor</keyword>
<evidence type="ECO:0000256" key="6">
    <source>
        <dbReference type="ARBA" id="ARBA00022989"/>
    </source>
</evidence>
<keyword evidence="4 13" id="KW-0812">Transmembrane</keyword>
<evidence type="ECO:0000256" key="5">
    <source>
        <dbReference type="ARBA" id="ARBA00022725"/>
    </source>
</evidence>
<dbReference type="GO" id="GO:0004930">
    <property type="term" value="F:G protein-coupled receptor activity"/>
    <property type="evidence" value="ECO:0007669"/>
    <property type="project" value="UniProtKB-KW"/>
</dbReference>
<comment type="subcellular location">
    <subcellularLocation>
        <location evidence="1 14">Cell membrane</location>
        <topology evidence="1 14">Multi-pass membrane protein</topology>
    </subcellularLocation>
</comment>
<keyword evidence="9" id="KW-1015">Disulfide bond</keyword>
<feature type="transmembrane region" description="Helical" evidence="14">
    <location>
        <begin position="246"/>
        <end position="269"/>
    </location>
</feature>
<evidence type="ECO:0000256" key="12">
    <source>
        <dbReference type="ARBA" id="ARBA00023224"/>
    </source>
</evidence>
<keyword evidence="5 14" id="KW-0552">Olfaction</keyword>
<keyword evidence="17" id="KW-1185">Reference proteome</keyword>
<protein>
    <recommendedName>
        <fullName evidence="14">Olfactory receptor</fullName>
    </recommendedName>
</protein>
<dbReference type="SUPFAM" id="SSF81321">
    <property type="entry name" value="Family A G protein-coupled receptor-like"/>
    <property type="match status" value="1"/>
</dbReference>
<dbReference type="PROSITE" id="PS00237">
    <property type="entry name" value="G_PROTEIN_RECEP_F1_1"/>
    <property type="match status" value="1"/>
</dbReference>
<evidence type="ECO:0000256" key="13">
    <source>
        <dbReference type="RuleBase" id="RU000688"/>
    </source>
</evidence>
<dbReference type="FunFam" id="1.20.1070.10:FF:000024">
    <property type="entry name" value="Olfactory receptor"/>
    <property type="match status" value="1"/>
</dbReference>
<organism evidence="16 17">
    <name type="scientific">Denticeps clupeoides</name>
    <name type="common">denticle herring</name>
    <dbReference type="NCBI Taxonomy" id="299321"/>
    <lineage>
        <taxon>Eukaryota</taxon>
        <taxon>Metazoa</taxon>
        <taxon>Chordata</taxon>
        <taxon>Craniata</taxon>
        <taxon>Vertebrata</taxon>
        <taxon>Euteleostomi</taxon>
        <taxon>Actinopterygii</taxon>
        <taxon>Neopterygii</taxon>
        <taxon>Teleostei</taxon>
        <taxon>Clupei</taxon>
        <taxon>Clupeiformes</taxon>
        <taxon>Denticipitoidei</taxon>
        <taxon>Denticipitidae</taxon>
        <taxon>Denticeps</taxon>
    </lineage>
</organism>
<dbReference type="GO" id="GO:0004984">
    <property type="term" value="F:olfactory receptor activity"/>
    <property type="evidence" value="ECO:0007669"/>
    <property type="project" value="InterPro"/>
</dbReference>
<dbReference type="Gene3D" id="1.20.1070.10">
    <property type="entry name" value="Rhodopsin 7-helix transmembrane proteins"/>
    <property type="match status" value="1"/>
</dbReference>
<dbReference type="Ensembl" id="ENSDCDT00010068452.1">
    <property type="protein sequence ID" value="ENSDCDP00010057764.1"/>
    <property type="gene ID" value="ENSDCDG00010032639.1"/>
</dbReference>
<feature type="transmembrane region" description="Helical" evidence="14">
    <location>
        <begin position="141"/>
        <end position="165"/>
    </location>
</feature>
<feature type="domain" description="G-protein coupled receptors family 1 profile" evidence="15">
    <location>
        <begin position="42"/>
        <end position="293"/>
    </location>
</feature>
<name>A0AAY4EK74_9TELE</name>
<dbReference type="GeneTree" id="ENSGT00940000161369"/>
<feature type="transmembrane region" description="Helical" evidence="14">
    <location>
        <begin position="63"/>
        <end position="84"/>
    </location>
</feature>
<keyword evidence="2 14" id="KW-1003">Cell membrane</keyword>
<keyword evidence="11" id="KW-0325">Glycoprotein</keyword>
<sequence>MLQENWTTIKEFILVGFPGLNPKYNGLVSTIFFTVYVTTVVGNAVLVLLFLKEHSLQKPMYGIMFSLSLADIGSGTVVLPKIIAKYWFNDETIPFHSCFMQMKFIHYFGTVTIFILVLMALDRYLAICNPLRYPVLMTGRITLALNITGWLGSFIFTTVVTVQVYQLPYCGPNRIIQCFCEQNSIVKQACADSGYQQLVAFTLAITVLLGSLTFIIYTYTHIIVCVMRVSSSHGRWKTFSTCSTQLCIIAVFYLPRCGVYICHVLRIYMLPDLHIFLIVFYTLFPPFINPFIYFFRNKQISHILVFLWLFVKILDPHFTLL</sequence>
<evidence type="ECO:0000256" key="7">
    <source>
        <dbReference type="ARBA" id="ARBA00023040"/>
    </source>
</evidence>
<keyword evidence="8 14" id="KW-0472">Membrane</keyword>
<accession>A0AAY4EK74</accession>
<keyword evidence="6 14" id="KW-1133">Transmembrane helix</keyword>
<keyword evidence="12 13" id="KW-0807">Transducer</keyword>
<proteinExistence type="inferred from homology"/>
<keyword evidence="7 13" id="KW-0297">G-protein coupled receptor</keyword>